<keyword evidence="6" id="KW-0479">Metal-binding</keyword>
<keyword evidence="5" id="KW-0808">Transferase</keyword>
<evidence type="ECO:0000256" key="8">
    <source>
        <dbReference type="ARBA" id="ARBA00022771"/>
    </source>
</evidence>
<keyword evidence="11" id="KW-0472">Membrane</keyword>
<feature type="domain" description="RING-type" evidence="12">
    <location>
        <begin position="107"/>
        <end position="325"/>
    </location>
</feature>
<reference evidence="13" key="1">
    <citation type="submission" date="2020-03" db="EMBL/GenBank/DDBJ databases">
        <title>A high-quality chromosome-level genome assembly of a woody plant with both climbing and erect habits, Rhamnella rubrinervis.</title>
        <authorList>
            <person name="Lu Z."/>
            <person name="Yang Y."/>
            <person name="Zhu X."/>
            <person name="Sun Y."/>
        </authorList>
    </citation>
    <scope>NUCLEOTIDE SEQUENCE</scope>
    <source>
        <strain evidence="13">BYM</strain>
        <tissue evidence="13">Leaf</tissue>
    </source>
</reference>
<feature type="transmembrane region" description="Helical" evidence="11">
    <location>
        <begin position="69"/>
        <end position="91"/>
    </location>
</feature>
<comment type="catalytic activity">
    <reaction evidence="1">
        <text>[E2 ubiquitin-conjugating enzyme]-S-ubiquitinyl-L-cysteine + [acceptor protein]-L-lysine = [E2 ubiquitin-conjugating enzyme]-L-cysteine + [acceptor protein]-N(6)-ubiquitinyl-L-lysine.</text>
        <dbReference type="EC" id="2.3.2.31"/>
    </reaction>
</comment>
<evidence type="ECO:0000256" key="5">
    <source>
        <dbReference type="ARBA" id="ARBA00022679"/>
    </source>
</evidence>
<dbReference type="CDD" id="cd22584">
    <property type="entry name" value="Rcat_RBR_unk"/>
    <property type="match status" value="1"/>
</dbReference>
<evidence type="ECO:0000259" key="12">
    <source>
        <dbReference type="PROSITE" id="PS51873"/>
    </source>
</evidence>
<dbReference type="InterPro" id="IPR002867">
    <property type="entry name" value="IBR_dom"/>
</dbReference>
<organism evidence="13 14">
    <name type="scientific">Rhamnella rubrinervis</name>
    <dbReference type="NCBI Taxonomy" id="2594499"/>
    <lineage>
        <taxon>Eukaryota</taxon>
        <taxon>Viridiplantae</taxon>
        <taxon>Streptophyta</taxon>
        <taxon>Embryophyta</taxon>
        <taxon>Tracheophyta</taxon>
        <taxon>Spermatophyta</taxon>
        <taxon>Magnoliopsida</taxon>
        <taxon>eudicotyledons</taxon>
        <taxon>Gunneridae</taxon>
        <taxon>Pentapetalae</taxon>
        <taxon>rosids</taxon>
        <taxon>fabids</taxon>
        <taxon>Rosales</taxon>
        <taxon>Rhamnaceae</taxon>
        <taxon>rhamnoid group</taxon>
        <taxon>Rhamneae</taxon>
        <taxon>Rhamnella</taxon>
    </lineage>
</organism>
<gene>
    <name evidence="13" type="ORF">FNV43_RR02344</name>
</gene>
<dbReference type="InterPro" id="IPR044066">
    <property type="entry name" value="TRIAD_supradom"/>
</dbReference>
<dbReference type="InterPro" id="IPR013083">
    <property type="entry name" value="Znf_RING/FYVE/PHD"/>
</dbReference>
<dbReference type="AlphaFoldDB" id="A0A8K0MSW3"/>
<dbReference type="Gene3D" id="3.30.40.10">
    <property type="entry name" value="Zinc/RING finger domain, C3HC4 (zinc finger)"/>
    <property type="match status" value="1"/>
</dbReference>
<evidence type="ECO:0000256" key="1">
    <source>
        <dbReference type="ARBA" id="ARBA00001798"/>
    </source>
</evidence>
<keyword evidence="10" id="KW-0862">Zinc</keyword>
<comment type="pathway">
    <text evidence="3">Protein modification; protein ubiquitination.</text>
</comment>
<proteinExistence type="predicted"/>
<sequence length="325" mass="37562">MAKEVASDNLMEDELIAINLTQLFNEDDHDHEQILAIPDANYAEELQFQETLMASLLTSPADEYQNQSLVFLSLSLIIISSGSIIIIFTTINKHKQEAEIEESSSLEYSLCEICAEKKLPEQMFIKYKRCAYSFCSDCIGKHIATKVEDQRILKVVSCPGPDCVDLHALELEACHEILPKEVVERWDEALCEWLLLGSRKFYCPFRDCSAMLLINDGEEEEEGEAVRESECPMCHRLFCALCYVPWHSGVDCEEFQRLNEDERGREDLMVKELVKEKKWRRCPHCKFYVEKMEGCLHITCRCNFEFCYGCGSEWTRTHGADCQRD</sequence>
<name>A0A8K0MSW3_9ROSA</name>
<evidence type="ECO:0000313" key="13">
    <source>
        <dbReference type="EMBL" id="KAF3457686.1"/>
    </source>
</evidence>
<dbReference type="Proteomes" id="UP000796880">
    <property type="component" value="Unassembled WGS sequence"/>
</dbReference>
<evidence type="ECO:0000256" key="6">
    <source>
        <dbReference type="ARBA" id="ARBA00022723"/>
    </source>
</evidence>
<dbReference type="FunFam" id="1.20.120.1750:FF:000018">
    <property type="entry name" value="RBR-type E3 ubiquitin transferase"/>
    <property type="match status" value="1"/>
</dbReference>
<evidence type="ECO:0000256" key="3">
    <source>
        <dbReference type="ARBA" id="ARBA00004906"/>
    </source>
</evidence>
<dbReference type="CDD" id="cd22582">
    <property type="entry name" value="BRcat_RBR_unk"/>
    <property type="match status" value="1"/>
</dbReference>
<dbReference type="PROSITE" id="PS51873">
    <property type="entry name" value="TRIAD"/>
    <property type="match status" value="1"/>
</dbReference>
<keyword evidence="7" id="KW-0677">Repeat</keyword>
<dbReference type="GO" id="GO:0016567">
    <property type="term" value="P:protein ubiquitination"/>
    <property type="evidence" value="ECO:0007669"/>
    <property type="project" value="UniProtKB-UniPathway"/>
</dbReference>
<keyword evidence="14" id="KW-1185">Reference proteome</keyword>
<protein>
    <recommendedName>
        <fullName evidence="4">RBR-type E3 ubiquitin transferase</fullName>
        <ecNumber evidence="4">2.3.2.31</ecNumber>
    </recommendedName>
</protein>
<dbReference type="PANTHER" id="PTHR11685">
    <property type="entry name" value="RBR FAMILY RING FINGER AND IBR DOMAIN-CONTAINING"/>
    <property type="match status" value="1"/>
</dbReference>
<dbReference type="OrthoDB" id="10009520at2759"/>
<dbReference type="GO" id="GO:0008270">
    <property type="term" value="F:zinc ion binding"/>
    <property type="evidence" value="ECO:0007669"/>
    <property type="project" value="UniProtKB-KW"/>
</dbReference>
<evidence type="ECO:0000256" key="2">
    <source>
        <dbReference type="ARBA" id="ARBA00001947"/>
    </source>
</evidence>
<comment type="cofactor">
    <cofactor evidence="2">
        <name>Zn(2+)</name>
        <dbReference type="ChEBI" id="CHEBI:29105"/>
    </cofactor>
</comment>
<dbReference type="EC" id="2.3.2.31" evidence="4"/>
<dbReference type="Pfam" id="PF01485">
    <property type="entry name" value="IBR"/>
    <property type="match status" value="2"/>
</dbReference>
<keyword evidence="11" id="KW-0812">Transmembrane</keyword>
<accession>A0A8K0MSW3</accession>
<comment type="caution">
    <text evidence="13">The sequence shown here is derived from an EMBL/GenBank/DDBJ whole genome shotgun (WGS) entry which is preliminary data.</text>
</comment>
<evidence type="ECO:0000313" key="14">
    <source>
        <dbReference type="Proteomes" id="UP000796880"/>
    </source>
</evidence>
<dbReference type="Gene3D" id="1.20.120.1750">
    <property type="match status" value="1"/>
</dbReference>
<dbReference type="SMART" id="SM00647">
    <property type="entry name" value="IBR"/>
    <property type="match status" value="2"/>
</dbReference>
<evidence type="ECO:0000256" key="11">
    <source>
        <dbReference type="SAM" id="Phobius"/>
    </source>
</evidence>
<keyword evidence="11" id="KW-1133">Transmembrane helix</keyword>
<keyword evidence="8" id="KW-0863">Zinc-finger</keyword>
<dbReference type="UniPathway" id="UPA00143"/>
<evidence type="ECO:0000256" key="4">
    <source>
        <dbReference type="ARBA" id="ARBA00012251"/>
    </source>
</evidence>
<evidence type="ECO:0000256" key="7">
    <source>
        <dbReference type="ARBA" id="ARBA00022737"/>
    </source>
</evidence>
<dbReference type="InterPro" id="IPR031127">
    <property type="entry name" value="E3_UB_ligase_RBR"/>
</dbReference>
<dbReference type="GO" id="GO:0061630">
    <property type="term" value="F:ubiquitin protein ligase activity"/>
    <property type="evidence" value="ECO:0007669"/>
    <property type="project" value="UniProtKB-EC"/>
</dbReference>
<keyword evidence="9" id="KW-0833">Ubl conjugation pathway</keyword>
<dbReference type="SUPFAM" id="SSF57850">
    <property type="entry name" value="RING/U-box"/>
    <property type="match status" value="3"/>
</dbReference>
<evidence type="ECO:0000256" key="10">
    <source>
        <dbReference type="ARBA" id="ARBA00022833"/>
    </source>
</evidence>
<evidence type="ECO:0000256" key="9">
    <source>
        <dbReference type="ARBA" id="ARBA00022786"/>
    </source>
</evidence>
<dbReference type="EMBL" id="VOIH02000001">
    <property type="protein sequence ID" value="KAF3457686.1"/>
    <property type="molecule type" value="Genomic_DNA"/>
</dbReference>